<organism evidence="1 2">
    <name type="scientific">Gimesia maris</name>
    <dbReference type="NCBI Taxonomy" id="122"/>
    <lineage>
        <taxon>Bacteria</taxon>
        <taxon>Pseudomonadati</taxon>
        <taxon>Planctomycetota</taxon>
        <taxon>Planctomycetia</taxon>
        <taxon>Planctomycetales</taxon>
        <taxon>Planctomycetaceae</taxon>
        <taxon>Gimesia</taxon>
    </lineage>
</organism>
<dbReference type="InterPro" id="IPR050872">
    <property type="entry name" value="PPR_P_subfamily"/>
</dbReference>
<dbReference type="EMBL" id="CP042910">
    <property type="protein sequence ID" value="QEG14245.1"/>
    <property type="molecule type" value="Genomic_DNA"/>
</dbReference>
<reference evidence="1 2" key="1">
    <citation type="submission" date="2019-08" db="EMBL/GenBank/DDBJ databases">
        <title>Deep-cultivation of Planctomycetes and their phenomic and genomic characterization uncovers novel biology.</title>
        <authorList>
            <person name="Wiegand S."/>
            <person name="Jogler M."/>
            <person name="Boedeker C."/>
            <person name="Pinto D."/>
            <person name="Vollmers J."/>
            <person name="Rivas-Marin E."/>
            <person name="Kohn T."/>
            <person name="Peeters S.H."/>
            <person name="Heuer A."/>
            <person name="Rast P."/>
            <person name="Oberbeckmann S."/>
            <person name="Bunk B."/>
            <person name="Jeske O."/>
            <person name="Meyerdierks A."/>
            <person name="Storesund J.E."/>
            <person name="Kallscheuer N."/>
            <person name="Luecker S."/>
            <person name="Lage O.M."/>
            <person name="Pohl T."/>
            <person name="Merkel B.J."/>
            <person name="Hornburger P."/>
            <person name="Mueller R.-W."/>
            <person name="Bruemmer F."/>
            <person name="Labrenz M."/>
            <person name="Spormann A.M."/>
            <person name="Op den Camp H."/>
            <person name="Overmann J."/>
            <person name="Amann R."/>
            <person name="Jetten M.S.M."/>
            <person name="Mascher T."/>
            <person name="Medema M.H."/>
            <person name="Devos D.P."/>
            <person name="Kaster A.-K."/>
            <person name="Ovreas L."/>
            <person name="Rohde M."/>
            <person name="Galperin M.Y."/>
            <person name="Jogler C."/>
        </authorList>
    </citation>
    <scope>NUCLEOTIDE SEQUENCE [LARGE SCALE GENOMIC DNA]</scope>
    <source>
        <strain evidence="1 2">DSM 8797</strain>
    </source>
</reference>
<keyword evidence="2" id="KW-1185">Reference proteome</keyword>
<dbReference type="Gene3D" id="1.25.40.10">
    <property type="entry name" value="Tetratricopeptide repeat domain"/>
    <property type="match status" value="4"/>
</dbReference>
<dbReference type="PANTHER" id="PTHR46128:SF329">
    <property type="entry name" value="MITOCHONDRIAL GROUP I INTRON SPLICING FACTOR DMR1"/>
    <property type="match status" value="1"/>
</dbReference>
<dbReference type="PROSITE" id="PS51257">
    <property type="entry name" value="PROKAR_LIPOPROTEIN"/>
    <property type="match status" value="1"/>
</dbReference>
<proteinExistence type="predicted"/>
<protein>
    <submittedName>
        <fullName evidence="1">Anaphase-promoting complex, cyclosome, subunit 3</fullName>
    </submittedName>
</protein>
<sequence>MKQQRNLRRRERKSNSLFLAIPALLLLSAGWSIGCSSDSESDQWQTPTEWVLLIAQEDKRVNSRCQLLNDIARAQLAAGEKEQALQTLQPALELIHEAVDIGAENTSIIDTLILLGEVETAVQTAKDFRSPVLTDPAFKAIALELIKTGKISEAVEAVQNLENERSAIRVYESVVESLVQQGQQQQALEFVEQIPQLNHKGAALCALAMVYHKQGDSQKAFELLKPIADWYQKVDDQTVVDRYMTRRDQLMVKLAAAYARGGNSKRALEIANKISVPQSRNAELAKIAEHIARESGDYEQALEIVNQIQISKLQYSTGKFLALMNISTIIARDSGDFEWAMKVADEIKGRESEIAAYRKPALEEIATLAAKTGNEAQTMAVVEKISQMYHLRDRPLSLNNVAFHLVENGHLKSAMKVVEMIQSPEQKKHVWDAIASNYARSGKTEKAIEFAQKNQTKTDHDSALLLVASHLSEAGKSDEALKIATQVPASSRTNSSIKVMVLERIALELLRKGDASKGLMALDEAVSVALESNDGIFPTLGIIPLACEPLTAAQQKEADKDIVTPLKKSFTPEESRVAKRLMKAIPLKSPHPM</sequence>
<dbReference type="GeneID" id="98644782"/>
<gene>
    <name evidence="1" type="ORF">GmarT_00780</name>
</gene>
<dbReference type="RefSeq" id="WP_044239353.1">
    <property type="nucleotide sequence ID" value="NZ_CP042910.1"/>
</dbReference>
<dbReference type="InterPro" id="IPR011990">
    <property type="entry name" value="TPR-like_helical_dom_sf"/>
</dbReference>
<evidence type="ECO:0000313" key="1">
    <source>
        <dbReference type="EMBL" id="QEG14245.1"/>
    </source>
</evidence>
<accession>A0ABX5YF50</accession>
<dbReference type="PANTHER" id="PTHR46128">
    <property type="entry name" value="MITOCHONDRIAL GROUP I INTRON SPLICING FACTOR CCM1"/>
    <property type="match status" value="1"/>
</dbReference>
<name>A0ABX5YF50_9PLAN</name>
<dbReference type="SUPFAM" id="SSF48452">
    <property type="entry name" value="TPR-like"/>
    <property type="match status" value="2"/>
</dbReference>
<dbReference type="Proteomes" id="UP000322887">
    <property type="component" value="Chromosome"/>
</dbReference>
<evidence type="ECO:0000313" key="2">
    <source>
        <dbReference type="Proteomes" id="UP000322887"/>
    </source>
</evidence>